<proteinExistence type="predicted"/>
<dbReference type="RefSeq" id="WP_079667360.1">
    <property type="nucleotide sequence ID" value="NZ_FUYZ01000007.1"/>
</dbReference>
<evidence type="ECO:0000313" key="2">
    <source>
        <dbReference type="Proteomes" id="UP000191112"/>
    </source>
</evidence>
<organism evidence="1 2">
    <name type="scientific">Soonwooa buanensis</name>
    <dbReference type="NCBI Taxonomy" id="619805"/>
    <lineage>
        <taxon>Bacteria</taxon>
        <taxon>Pseudomonadati</taxon>
        <taxon>Bacteroidota</taxon>
        <taxon>Flavobacteriia</taxon>
        <taxon>Flavobacteriales</taxon>
        <taxon>Weeksellaceae</taxon>
        <taxon>Chryseobacterium group</taxon>
        <taxon>Soonwooa</taxon>
    </lineage>
</organism>
<sequence length="282" mass="33570">MIIKAGFLISYDYEYLKIALPLIYSCDDISEIYLAIDQNFKTWNGEDFTIPDSFFQWIKDFDSKKKITIYRDNFYVSELSTIDCDTRERRMLSERMGKCDWYIQIDSDEYIIDIQNFVNKLKQISKEMPGKELSVAGKIVMLFKENGDELYVVNPIKELIWLATNAPAYQYARANLEQELVKTDTLVVHQSWARSEAEISQKIRNWGHMKDFDVNQFYENWRVLDKTNYKNWKNFHPLTPNEWQSVSRIKGYQIKEFNKLSEFQMKTVVKYPFLSGFMKLLG</sequence>
<dbReference type="Proteomes" id="UP000191112">
    <property type="component" value="Unassembled WGS sequence"/>
</dbReference>
<evidence type="ECO:0000313" key="1">
    <source>
        <dbReference type="EMBL" id="SKB97123.1"/>
    </source>
</evidence>
<reference evidence="1 2" key="1">
    <citation type="submission" date="2017-02" db="EMBL/GenBank/DDBJ databases">
        <authorList>
            <person name="Peterson S.W."/>
        </authorList>
    </citation>
    <scope>NUCLEOTIDE SEQUENCE [LARGE SCALE GENOMIC DNA]</scope>
    <source>
        <strain evidence="1 2">DSM 22323</strain>
    </source>
</reference>
<keyword evidence="2" id="KW-1185">Reference proteome</keyword>
<dbReference type="EMBL" id="FUYZ01000007">
    <property type="protein sequence ID" value="SKB97123.1"/>
    <property type="molecule type" value="Genomic_DNA"/>
</dbReference>
<dbReference type="OrthoDB" id="745987at2"/>
<dbReference type="AlphaFoldDB" id="A0A1T5FLS2"/>
<accession>A0A1T5FLS2</accession>
<dbReference type="STRING" id="619805.SAMN05660477_02138"/>
<name>A0A1T5FLS2_9FLAO</name>
<protein>
    <recommendedName>
        <fullName evidence="3">Glycosyl transferase family 2</fullName>
    </recommendedName>
</protein>
<evidence type="ECO:0008006" key="3">
    <source>
        <dbReference type="Google" id="ProtNLM"/>
    </source>
</evidence>
<gene>
    <name evidence="1" type="ORF">SAMN05660477_02138</name>
</gene>